<keyword evidence="4" id="KW-0597">Phosphoprotein</keyword>
<feature type="compositionally biased region" description="Low complexity" evidence="7">
    <location>
        <begin position="188"/>
        <end position="204"/>
    </location>
</feature>
<feature type="domain" description="ENTH" evidence="8">
    <location>
        <begin position="12"/>
        <end position="144"/>
    </location>
</feature>
<dbReference type="PANTHER" id="PTHR12276:SF112">
    <property type="entry name" value="EPSIN 3A-RELATED"/>
    <property type="match status" value="1"/>
</dbReference>
<dbReference type="GO" id="GO:0005768">
    <property type="term" value="C:endosome"/>
    <property type="evidence" value="ECO:0007669"/>
    <property type="project" value="TreeGrafter"/>
</dbReference>
<dbReference type="FunFam" id="1.25.40.90:FF:000002">
    <property type="entry name" value="epsin-2 isoform X1"/>
    <property type="match status" value="1"/>
</dbReference>
<feature type="region of interest" description="Disordered" evidence="7">
    <location>
        <begin position="272"/>
        <end position="291"/>
    </location>
</feature>
<keyword evidence="5" id="KW-0677">Repeat</keyword>
<dbReference type="PANTHER" id="PTHR12276">
    <property type="entry name" value="EPSIN/ENT-RELATED"/>
    <property type="match status" value="1"/>
</dbReference>
<dbReference type="Pfam" id="PF01417">
    <property type="entry name" value="ENTH"/>
    <property type="match status" value="1"/>
</dbReference>
<evidence type="ECO:0000313" key="9">
    <source>
        <dbReference type="Ensembl" id="ENSCCRP00000116424.1"/>
    </source>
</evidence>
<keyword evidence="6" id="KW-0446">Lipid-binding</keyword>
<dbReference type="GO" id="GO:0030276">
    <property type="term" value="F:clathrin binding"/>
    <property type="evidence" value="ECO:0007669"/>
    <property type="project" value="TreeGrafter"/>
</dbReference>
<dbReference type="PROSITE" id="PS50330">
    <property type="entry name" value="UIM"/>
    <property type="match status" value="1"/>
</dbReference>
<evidence type="ECO:0000256" key="4">
    <source>
        <dbReference type="ARBA" id="ARBA00022553"/>
    </source>
</evidence>
<evidence type="ECO:0000256" key="5">
    <source>
        <dbReference type="ARBA" id="ARBA00022737"/>
    </source>
</evidence>
<keyword evidence="10" id="KW-1185">Reference proteome</keyword>
<evidence type="ECO:0000256" key="7">
    <source>
        <dbReference type="SAM" id="MobiDB-lite"/>
    </source>
</evidence>
<dbReference type="InterPro" id="IPR003903">
    <property type="entry name" value="UIM_dom"/>
</dbReference>
<evidence type="ECO:0000313" key="10">
    <source>
        <dbReference type="Proteomes" id="UP001108240"/>
    </source>
</evidence>
<evidence type="ECO:0000259" key="8">
    <source>
        <dbReference type="PROSITE" id="PS50942"/>
    </source>
</evidence>
<dbReference type="Proteomes" id="UP001108240">
    <property type="component" value="Unplaced"/>
</dbReference>
<dbReference type="Ensembl" id="ENSCCRT00000144192.1">
    <property type="protein sequence ID" value="ENSCCRP00000116424.1"/>
    <property type="gene ID" value="ENSCCRG00000082632.1"/>
</dbReference>
<dbReference type="AlphaFoldDB" id="A0A9J7Y8L3"/>
<evidence type="ECO:0000256" key="6">
    <source>
        <dbReference type="ARBA" id="ARBA00023121"/>
    </source>
</evidence>
<keyword evidence="3" id="KW-0963">Cytoplasm</keyword>
<dbReference type="Gene3D" id="1.25.40.90">
    <property type="match status" value="1"/>
</dbReference>
<feature type="region of interest" description="Disordered" evidence="7">
    <location>
        <begin position="148"/>
        <end position="221"/>
    </location>
</feature>
<dbReference type="InterPro" id="IPR008942">
    <property type="entry name" value="ENTH_VHS"/>
</dbReference>
<evidence type="ECO:0000256" key="2">
    <source>
        <dbReference type="ARBA" id="ARBA00010130"/>
    </source>
</evidence>
<dbReference type="GO" id="GO:0005543">
    <property type="term" value="F:phospholipid binding"/>
    <property type="evidence" value="ECO:0007669"/>
    <property type="project" value="TreeGrafter"/>
</dbReference>
<sequence length="571" mass="62892">MTTSALRRQVKNIVHNYSDAEIKVREATSNDPWGPSSSLMSEIAELTFSVVAFSEVMAMVWKRLNDHGKNWRHVYKALTLLDYLAKTGSERVAQQCRENAFTIQTLRDFQYVDRDGRDQGVNVREKAKQLVALLRDEERLRQERAQALKTKERMAGGGGVSSVPPACPSRRSSQPSMAVLYGEEFTHSRGSPASFNSSSSSPRASDLEQTRPQTSGEEELQLQLALAMSREEQRSRQGDDAHLQMVLEGERDPRPSESAMIDLVDIFGPTPAAPVSEDPWDAQPTCPVNSDPWESVAVVKSSNLGADSPWKARPSSSSPAHPWGTHQSPPDPWDAPPSNSISNMDEEAWRSPARPVSSVKDPFSIPEEEELRVEGEEPSVEHVGPIQVFSPRCESPADVDQFCELVAEVQVNGRGNDSPETFDLSRLGPPLDAVTPRQCRTPETFLGPTAASLVNLDTLIPSNVPVKSKNPFLSGLSTPSPTNPFHCEQPRLTLNQMRPHSTSPLPAHTLSYSASLPLPILQQKPQTLPSSYTQPHHGLLDMPSNLPQPLLPLTASTQLTHHHGQSHNPFL</sequence>
<proteinExistence type="inferred from homology"/>
<dbReference type="Ensembl" id="ENSCCRT00000165547.1">
    <property type="protein sequence ID" value="ENSCCRP00000159236.1"/>
    <property type="gene ID" value="ENSCCRG00000082632.1"/>
</dbReference>
<feature type="region of interest" description="Disordered" evidence="7">
    <location>
        <begin position="304"/>
        <end position="365"/>
    </location>
</feature>
<evidence type="ECO:0000256" key="1">
    <source>
        <dbReference type="ARBA" id="ARBA00004496"/>
    </source>
</evidence>
<dbReference type="OMA" id="SGTHESA"/>
<comment type="subcellular location">
    <subcellularLocation>
        <location evidence="1">Cytoplasm</location>
    </subcellularLocation>
</comment>
<dbReference type="CDD" id="cd16990">
    <property type="entry name" value="ENTH_Epsin"/>
    <property type="match status" value="1"/>
</dbReference>
<dbReference type="SMART" id="SM00273">
    <property type="entry name" value="ENTH"/>
    <property type="match status" value="1"/>
</dbReference>
<dbReference type="Ensembl" id="ENSCCRT00000126345.1">
    <property type="protein sequence ID" value="ENSCCRP00000099164.1"/>
    <property type="gene ID" value="ENSCCRG00000082632.1"/>
</dbReference>
<protein>
    <submittedName>
        <fullName evidence="9">Epsin 3b</fullName>
    </submittedName>
</protein>
<name>A0A9J7Y8L3_CYPCA</name>
<organism evidence="9 10">
    <name type="scientific">Cyprinus carpio carpio</name>
    <dbReference type="NCBI Taxonomy" id="630221"/>
    <lineage>
        <taxon>Eukaryota</taxon>
        <taxon>Metazoa</taxon>
        <taxon>Chordata</taxon>
        <taxon>Craniata</taxon>
        <taxon>Vertebrata</taxon>
        <taxon>Euteleostomi</taxon>
        <taxon>Actinopterygii</taxon>
        <taxon>Neopterygii</taxon>
        <taxon>Teleostei</taxon>
        <taxon>Ostariophysi</taxon>
        <taxon>Cypriniformes</taxon>
        <taxon>Cyprinidae</taxon>
        <taxon>Cyprininae</taxon>
        <taxon>Cyprinus</taxon>
    </lineage>
</organism>
<dbReference type="GO" id="GO:0006897">
    <property type="term" value="P:endocytosis"/>
    <property type="evidence" value="ECO:0007669"/>
    <property type="project" value="TreeGrafter"/>
</dbReference>
<dbReference type="GO" id="GO:0030125">
    <property type="term" value="C:clathrin vesicle coat"/>
    <property type="evidence" value="ECO:0007669"/>
    <property type="project" value="TreeGrafter"/>
</dbReference>
<dbReference type="Ensembl" id="ENSCCRT00000136611.1">
    <property type="protein sequence ID" value="ENSCCRP00000121311.1"/>
    <property type="gene ID" value="ENSCCRG00000082632.1"/>
</dbReference>
<accession>A0A9J7Y8L3</accession>
<evidence type="ECO:0000256" key="3">
    <source>
        <dbReference type="ARBA" id="ARBA00022490"/>
    </source>
</evidence>
<comment type="similarity">
    <text evidence="2">Belongs to the epsin family.</text>
</comment>
<dbReference type="InterPro" id="IPR013809">
    <property type="entry name" value="ENTH"/>
</dbReference>
<dbReference type="SUPFAM" id="SSF48464">
    <property type="entry name" value="ENTH/VHS domain"/>
    <property type="match status" value="1"/>
</dbReference>
<dbReference type="GeneTree" id="ENSGT00940000158217"/>
<dbReference type="PROSITE" id="PS50942">
    <property type="entry name" value="ENTH"/>
    <property type="match status" value="1"/>
</dbReference>
<dbReference type="GO" id="GO:0005886">
    <property type="term" value="C:plasma membrane"/>
    <property type="evidence" value="ECO:0007669"/>
    <property type="project" value="TreeGrafter"/>
</dbReference>
<reference evidence="9" key="1">
    <citation type="submission" date="2025-05" db="UniProtKB">
        <authorList>
            <consortium name="Ensembl"/>
        </authorList>
    </citation>
    <scope>IDENTIFICATION</scope>
</reference>